<gene>
    <name evidence="1" type="ORF">KI387_042270</name>
</gene>
<organism evidence="1 2">
    <name type="scientific">Taxus chinensis</name>
    <name type="common">Chinese yew</name>
    <name type="synonym">Taxus wallichiana var. chinensis</name>
    <dbReference type="NCBI Taxonomy" id="29808"/>
    <lineage>
        <taxon>Eukaryota</taxon>
        <taxon>Viridiplantae</taxon>
        <taxon>Streptophyta</taxon>
        <taxon>Embryophyta</taxon>
        <taxon>Tracheophyta</taxon>
        <taxon>Spermatophyta</taxon>
        <taxon>Pinopsida</taxon>
        <taxon>Pinidae</taxon>
        <taxon>Conifers II</taxon>
        <taxon>Cupressales</taxon>
        <taxon>Taxaceae</taxon>
        <taxon>Taxus</taxon>
    </lineage>
</organism>
<evidence type="ECO:0000313" key="1">
    <source>
        <dbReference type="EMBL" id="KAH9292545.1"/>
    </source>
</evidence>
<proteinExistence type="predicted"/>
<evidence type="ECO:0000313" key="2">
    <source>
        <dbReference type="Proteomes" id="UP000824469"/>
    </source>
</evidence>
<feature type="non-terminal residue" evidence="1">
    <location>
        <position position="1"/>
    </location>
</feature>
<reference evidence="1 2" key="1">
    <citation type="journal article" date="2021" name="Nat. Plants">
        <title>The Taxus genome provides insights into paclitaxel biosynthesis.</title>
        <authorList>
            <person name="Xiong X."/>
            <person name="Gou J."/>
            <person name="Liao Q."/>
            <person name="Li Y."/>
            <person name="Zhou Q."/>
            <person name="Bi G."/>
            <person name="Li C."/>
            <person name="Du R."/>
            <person name="Wang X."/>
            <person name="Sun T."/>
            <person name="Guo L."/>
            <person name="Liang H."/>
            <person name="Lu P."/>
            <person name="Wu Y."/>
            <person name="Zhang Z."/>
            <person name="Ro D.K."/>
            <person name="Shang Y."/>
            <person name="Huang S."/>
            <person name="Yan J."/>
        </authorList>
    </citation>
    <scope>NUCLEOTIDE SEQUENCE [LARGE SCALE GENOMIC DNA]</scope>
    <source>
        <strain evidence="1">Ta-2019</strain>
    </source>
</reference>
<sequence length="74" mass="8531">FDALLARFDWLRVAHSSVSRNDVAWKSAEEDAKACVRKNEARDEGRRKAHAVRAEEMRQIDEQRTYGQGATITR</sequence>
<comment type="caution">
    <text evidence="1">The sequence shown here is derived from an EMBL/GenBank/DDBJ whole genome shotgun (WGS) entry which is preliminary data.</text>
</comment>
<keyword evidence="2" id="KW-1185">Reference proteome</keyword>
<accession>A0AA38C1U4</accession>
<dbReference type="AlphaFoldDB" id="A0AA38C1U4"/>
<name>A0AA38C1U4_TAXCH</name>
<dbReference type="Proteomes" id="UP000824469">
    <property type="component" value="Unassembled WGS sequence"/>
</dbReference>
<protein>
    <submittedName>
        <fullName evidence="1">Uncharacterized protein</fullName>
    </submittedName>
</protein>
<dbReference type="EMBL" id="JAHRHJ020002941">
    <property type="protein sequence ID" value="KAH9292545.1"/>
    <property type="molecule type" value="Genomic_DNA"/>
</dbReference>